<evidence type="ECO:0000256" key="6">
    <source>
        <dbReference type="ARBA" id="ARBA00054835"/>
    </source>
</evidence>
<reference evidence="9 10" key="1">
    <citation type="submission" date="2019-12" db="EMBL/GenBank/DDBJ databases">
        <title>Draft genome sequence of the ascomycete Xylaria multiplex DSM 110363.</title>
        <authorList>
            <person name="Buettner E."/>
            <person name="Kellner H."/>
        </authorList>
    </citation>
    <scope>NUCLEOTIDE SEQUENCE [LARGE SCALE GENOMIC DNA]</scope>
    <source>
        <strain evidence="9 10">DSM 110363</strain>
    </source>
</reference>
<dbReference type="InterPro" id="IPR034666">
    <property type="entry name" value="ARPC2/4"/>
</dbReference>
<name>A0A7C8IZZ5_9PEZI</name>
<evidence type="ECO:0000256" key="8">
    <source>
        <dbReference type="SAM" id="MobiDB-lite"/>
    </source>
</evidence>
<dbReference type="GO" id="GO:0030041">
    <property type="term" value="P:actin filament polymerization"/>
    <property type="evidence" value="ECO:0007669"/>
    <property type="project" value="InterPro"/>
</dbReference>
<evidence type="ECO:0000256" key="7">
    <source>
        <dbReference type="ARBA" id="ARBA00082270"/>
    </source>
</evidence>
<keyword evidence="5" id="KW-0206">Cytoskeleton</keyword>
<dbReference type="FunCoup" id="A0A7C8IZZ5">
    <property type="interactions" value="678"/>
</dbReference>
<dbReference type="InParanoid" id="A0A7C8IZZ5"/>
<dbReference type="Proteomes" id="UP000481858">
    <property type="component" value="Unassembled WGS sequence"/>
</dbReference>
<dbReference type="SUPFAM" id="SSF69645">
    <property type="entry name" value="Arp2/3 complex subunits"/>
    <property type="match status" value="1"/>
</dbReference>
<comment type="subcellular location">
    <subcellularLocation>
        <location evidence="1">Cytoplasm</location>
        <location evidence="1">Cytoskeleton</location>
    </subcellularLocation>
</comment>
<dbReference type="GO" id="GO:0051015">
    <property type="term" value="F:actin filament binding"/>
    <property type="evidence" value="ECO:0007669"/>
    <property type="project" value="TreeGrafter"/>
</dbReference>
<gene>
    <name evidence="9" type="ORF">GQX73_g3082</name>
</gene>
<comment type="function">
    <text evidence="6">Functions as actin-binding component of the Arp2/3 complex which is involved in regulation of actin polymerization and together with an activating nucleation-promoting factor (NPF) mediates the formation of branched actin networks. Seems to contact the mother actin filament.</text>
</comment>
<evidence type="ECO:0000256" key="4">
    <source>
        <dbReference type="ARBA" id="ARBA00023203"/>
    </source>
</evidence>
<dbReference type="FunFam" id="3.30.1460.20:FF:000001">
    <property type="entry name" value="Actin-related protein 2/3 complex subunit 4"/>
    <property type="match status" value="1"/>
</dbReference>
<keyword evidence="3" id="KW-0963">Cytoplasm</keyword>
<dbReference type="AlphaFoldDB" id="A0A7C8IZZ5"/>
<dbReference type="PANTHER" id="PTHR22629:SF0">
    <property type="entry name" value="ACTIN-RELATED PROTEIN 2_3 COMPLEX SUBUNIT 4"/>
    <property type="match status" value="1"/>
</dbReference>
<accession>A0A7C8IZZ5</accession>
<evidence type="ECO:0000256" key="5">
    <source>
        <dbReference type="ARBA" id="ARBA00023212"/>
    </source>
</evidence>
<dbReference type="GO" id="GO:0005885">
    <property type="term" value="C:Arp2/3 protein complex"/>
    <property type="evidence" value="ECO:0007669"/>
    <property type="project" value="InterPro"/>
</dbReference>
<dbReference type="PANTHER" id="PTHR22629">
    <property type="entry name" value="ARP2/3 COMPLEX 20 KD SUBUNIT"/>
    <property type="match status" value="1"/>
</dbReference>
<dbReference type="GO" id="GO:0034314">
    <property type="term" value="P:Arp2/3 complex-mediated actin nucleation"/>
    <property type="evidence" value="ECO:0007669"/>
    <property type="project" value="InterPro"/>
</dbReference>
<dbReference type="InterPro" id="IPR008384">
    <property type="entry name" value="ARPC4"/>
</dbReference>
<evidence type="ECO:0000256" key="2">
    <source>
        <dbReference type="ARBA" id="ARBA00005919"/>
    </source>
</evidence>
<evidence type="ECO:0000313" key="10">
    <source>
        <dbReference type="Proteomes" id="UP000481858"/>
    </source>
</evidence>
<evidence type="ECO:0000256" key="3">
    <source>
        <dbReference type="ARBA" id="ARBA00022490"/>
    </source>
</evidence>
<sequence>MSFHSHQPLAAGRCPPPRQAYERLSNHKLGTYALGKYLLTRSELNVSGAPSGSLDLPDSPLLPTTPPTLSGDVQRYGFPVYSIRSSRPILFNMSQSLRPYLQCVRSSVTAALCLSNFASQTSERHNVPEIEAQTSPEVLLTPLVIARNENEKVLIEPSVNSVRISIKIKQADEIETILVHKFTRFLTQRAEAFFILRRKPIKGYDISFLITNFHTEEMLKHKLVDFIIQFMEEVDKEISEMKLFLNARARFVAESFLTPVGLPKSLTVIILNYS</sequence>
<evidence type="ECO:0000256" key="1">
    <source>
        <dbReference type="ARBA" id="ARBA00004245"/>
    </source>
</evidence>
<organism evidence="9 10">
    <name type="scientific">Xylaria multiplex</name>
    <dbReference type="NCBI Taxonomy" id="323545"/>
    <lineage>
        <taxon>Eukaryota</taxon>
        <taxon>Fungi</taxon>
        <taxon>Dikarya</taxon>
        <taxon>Ascomycota</taxon>
        <taxon>Pezizomycotina</taxon>
        <taxon>Sordariomycetes</taxon>
        <taxon>Xylariomycetidae</taxon>
        <taxon>Xylariales</taxon>
        <taxon>Xylariaceae</taxon>
        <taxon>Xylaria</taxon>
    </lineage>
</organism>
<keyword evidence="4" id="KW-0009">Actin-binding</keyword>
<dbReference type="Gene3D" id="3.30.1460.20">
    <property type="match status" value="1"/>
</dbReference>
<dbReference type="EMBL" id="WUBL01000022">
    <property type="protein sequence ID" value="KAF2970522.1"/>
    <property type="molecule type" value="Genomic_DNA"/>
</dbReference>
<proteinExistence type="inferred from homology"/>
<dbReference type="Pfam" id="PF05856">
    <property type="entry name" value="ARPC4"/>
    <property type="match status" value="1"/>
</dbReference>
<dbReference type="OrthoDB" id="336240at2759"/>
<protein>
    <recommendedName>
        <fullName evidence="7">Arp2/3 complex 20 kDa</fullName>
    </recommendedName>
</protein>
<keyword evidence="10" id="KW-1185">Reference proteome</keyword>
<feature type="region of interest" description="Disordered" evidence="8">
    <location>
        <begin position="49"/>
        <end position="68"/>
    </location>
</feature>
<comment type="similarity">
    <text evidence="2">Belongs to the ARPC4 family.</text>
</comment>
<evidence type="ECO:0000313" key="9">
    <source>
        <dbReference type="EMBL" id="KAF2970522.1"/>
    </source>
</evidence>
<feature type="compositionally biased region" description="Low complexity" evidence="8">
    <location>
        <begin position="50"/>
        <end position="68"/>
    </location>
</feature>
<comment type="caution">
    <text evidence="9">The sequence shown here is derived from an EMBL/GenBank/DDBJ whole genome shotgun (WGS) entry which is preliminary data.</text>
</comment>